<dbReference type="GO" id="GO:0032259">
    <property type="term" value="P:methylation"/>
    <property type="evidence" value="ECO:0007669"/>
    <property type="project" value="UniProtKB-KW"/>
</dbReference>
<dbReference type="Proteomes" id="UP001597183">
    <property type="component" value="Unassembled WGS sequence"/>
</dbReference>
<dbReference type="EC" id="2.1.1.-" evidence="5"/>
<keyword evidence="3" id="KW-0949">S-adenosyl-L-methionine</keyword>
<sequence>MNDTDSQAVRWNGPAGNAWADSQALIDELFRPIERLLVEHVPPGHVLDVGCGTGSTTVAAVQRLGTAGRATGIDISAPMLAAARARADRAGVAGQTGFVEADAQDHAFDAGTFDTVMSRFGVMFFADFVRAFTNLRRSGTPGAGLRMIVWRDIADNPYMEVAETAARPLLQDMPVRDPHAPGQFALSDPEVVDRILRDSGWTGIGVDPVDLVCTLPESELVGYFTRFGPVGLALTDTDAETRARVIDVVRPAFDPFVDGADVRFTAACWLVTARASDR</sequence>
<gene>
    <name evidence="5" type="ORF">ACFQ5G_01495</name>
</gene>
<dbReference type="InterPro" id="IPR041698">
    <property type="entry name" value="Methyltransf_25"/>
</dbReference>
<keyword evidence="6" id="KW-1185">Reference proteome</keyword>
<feature type="domain" description="Methyltransferase" evidence="4">
    <location>
        <begin position="46"/>
        <end position="142"/>
    </location>
</feature>
<dbReference type="RefSeq" id="WP_317794072.1">
    <property type="nucleotide sequence ID" value="NZ_AP028461.1"/>
</dbReference>
<evidence type="ECO:0000256" key="1">
    <source>
        <dbReference type="ARBA" id="ARBA00022603"/>
    </source>
</evidence>
<dbReference type="EMBL" id="JBHTMK010000004">
    <property type="protein sequence ID" value="MFD1364011.1"/>
    <property type="molecule type" value="Genomic_DNA"/>
</dbReference>
<dbReference type="CDD" id="cd02440">
    <property type="entry name" value="AdoMet_MTases"/>
    <property type="match status" value="1"/>
</dbReference>
<reference evidence="6" key="1">
    <citation type="journal article" date="2019" name="Int. J. Syst. Evol. Microbiol.">
        <title>The Global Catalogue of Microorganisms (GCM) 10K type strain sequencing project: providing services to taxonomists for standard genome sequencing and annotation.</title>
        <authorList>
            <consortium name="The Broad Institute Genomics Platform"/>
            <consortium name="The Broad Institute Genome Sequencing Center for Infectious Disease"/>
            <person name="Wu L."/>
            <person name="Ma J."/>
        </authorList>
    </citation>
    <scope>NUCLEOTIDE SEQUENCE [LARGE SCALE GENOMIC DNA]</scope>
    <source>
        <strain evidence="6">CCM 7526</strain>
    </source>
</reference>
<comment type="caution">
    <text evidence="5">The sequence shown here is derived from an EMBL/GenBank/DDBJ whole genome shotgun (WGS) entry which is preliminary data.</text>
</comment>
<dbReference type="Pfam" id="PF13649">
    <property type="entry name" value="Methyltransf_25"/>
    <property type="match status" value="1"/>
</dbReference>
<dbReference type="PANTHER" id="PTHR43464">
    <property type="entry name" value="METHYLTRANSFERASE"/>
    <property type="match status" value="1"/>
</dbReference>
<keyword evidence="2 5" id="KW-0808">Transferase</keyword>
<dbReference type="InterPro" id="IPR029063">
    <property type="entry name" value="SAM-dependent_MTases_sf"/>
</dbReference>
<organism evidence="5 6">
    <name type="scientific">Actinoplanes sichuanensis</name>
    <dbReference type="NCBI Taxonomy" id="512349"/>
    <lineage>
        <taxon>Bacteria</taxon>
        <taxon>Bacillati</taxon>
        <taxon>Actinomycetota</taxon>
        <taxon>Actinomycetes</taxon>
        <taxon>Micromonosporales</taxon>
        <taxon>Micromonosporaceae</taxon>
        <taxon>Actinoplanes</taxon>
    </lineage>
</organism>
<evidence type="ECO:0000259" key="4">
    <source>
        <dbReference type="Pfam" id="PF13649"/>
    </source>
</evidence>
<dbReference type="Gene3D" id="3.40.50.150">
    <property type="entry name" value="Vaccinia Virus protein VP39"/>
    <property type="match status" value="1"/>
</dbReference>
<evidence type="ECO:0000256" key="3">
    <source>
        <dbReference type="ARBA" id="ARBA00022691"/>
    </source>
</evidence>
<name>A0ABW4A0K9_9ACTN</name>
<proteinExistence type="predicted"/>
<evidence type="ECO:0000313" key="6">
    <source>
        <dbReference type="Proteomes" id="UP001597183"/>
    </source>
</evidence>
<evidence type="ECO:0000313" key="5">
    <source>
        <dbReference type="EMBL" id="MFD1364011.1"/>
    </source>
</evidence>
<protein>
    <submittedName>
        <fullName evidence="5">Class I SAM-dependent methyltransferase</fullName>
        <ecNumber evidence="5">2.1.1.-</ecNumber>
    </submittedName>
</protein>
<dbReference type="GO" id="GO:0008168">
    <property type="term" value="F:methyltransferase activity"/>
    <property type="evidence" value="ECO:0007669"/>
    <property type="project" value="UniProtKB-KW"/>
</dbReference>
<evidence type="ECO:0000256" key="2">
    <source>
        <dbReference type="ARBA" id="ARBA00022679"/>
    </source>
</evidence>
<keyword evidence="1 5" id="KW-0489">Methyltransferase</keyword>
<dbReference type="PANTHER" id="PTHR43464:SF19">
    <property type="entry name" value="UBIQUINONE BIOSYNTHESIS O-METHYLTRANSFERASE, MITOCHONDRIAL"/>
    <property type="match status" value="1"/>
</dbReference>
<dbReference type="SUPFAM" id="SSF53335">
    <property type="entry name" value="S-adenosyl-L-methionine-dependent methyltransferases"/>
    <property type="match status" value="1"/>
</dbReference>
<accession>A0ABW4A0K9</accession>